<feature type="chain" id="PRO_5001654111" description="DUF3160 domain-containing protein" evidence="1">
    <location>
        <begin position="23"/>
        <end position="673"/>
    </location>
</feature>
<dbReference type="SMART" id="SM01325">
    <property type="entry name" value="DUF3160"/>
    <property type="match status" value="1"/>
</dbReference>
<evidence type="ECO:0000256" key="1">
    <source>
        <dbReference type="SAM" id="SignalP"/>
    </source>
</evidence>
<dbReference type="RefSeq" id="WP_025226454.1">
    <property type="nucleotide sequence ID" value="NZ_CP007139.1"/>
</dbReference>
<name>A0A068NMZ9_FIMGI</name>
<dbReference type="Proteomes" id="UP000027982">
    <property type="component" value="Chromosome"/>
</dbReference>
<dbReference type="OrthoDB" id="353549at2"/>
<gene>
    <name evidence="2" type="ORF">OP10G_1570</name>
</gene>
<protein>
    <recommendedName>
        <fullName evidence="4">DUF3160 domain-containing protein</fullName>
    </recommendedName>
</protein>
<feature type="signal peptide" evidence="1">
    <location>
        <begin position="1"/>
        <end position="22"/>
    </location>
</feature>
<organism evidence="2 3">
    <name type="scientific">Fimbriimonas ginsengisoli Gsoil 348</name>
    <dbReference type="NCBI Taxonomy" id="661478"/>
    <lineage>
        <taxon>Bacteria</taxon>
        <taxon>Bacillati</taxon>
        <taxon>Armatimonadota</taxon>
        <taxon>Fimbriimonadia</taxon>
        <taxon>Fimbriimonadales</taxon>
        <taxon>Fimbriimonadaceae</taxon>
        <taxon>Fimbriimonas</taxon>
    </lineage>
</organism>
<dbReference type="eggNOG" id="COG4640">
    <property type="taxonomic scope" value="Bacteria"/>
</dbReference>
<keyword evidence="1" id="KW-0732">Signal</keyword>
<dbReference type="Pfam" id="PF11369">
    <property type="entry name" value="DUF3160"/>
    <property type="match status" value="1"/>
</dbReference>
<evidence type="ECO:0000313" key="3">
    <source>
        <dbReference type="Proteomes" id="UP000027982"/>
    </source>
</evidence>
<dbReference type="KEGG" id="fgi:OP10G_1570"/>
<accession>A0A068NMZ9</accession>
<dbReference type="EMBL" id="CP007139">
    <property type="protein sequence ID" value="AIE84938.1"/>
    <property type="molecule type" value="Genomic_DNA"/>
</dbReference>
<dbReference type="InterPro" id="IPR022601">
    <property type="entry name" value="DUF3160"/>
</dbReference>
<dbReference type="STRING" id="661478.OP10G_1570"/>
<dbReference type="AlphaFoldDB" id="A0A068NMZ9"/>
<keyword evidence="3" id="KW-1185">Reference proteome</keyword>
<evidence type="ECO:0000313" key="2">
    <source>
        <dbReference type="EMBL" id="AIE84938.1"/>
    </source>
</evidence>
<sequence>MNKSNSVLTFAICLAASTTAHAQRAASLSSDLHEISNLAKVRKSVFLKAPHLAALRKNMFFTAPSDDKALYWVYGSNDYREIPSFVTTDNVLQIYHTFFESTLRGVEEKALLPELRKLTHDMVLQAEKTYRAQKGTPLAKPALKNLAYFAVADRLLNDGARAPDTARGLVDLELGKIQGATGRQRSSIFPYDLDYSQFIVRGHYSRTPALKQYFKGMMWYGLVPFSVAQRKGHTVTPLSEQIQQALLLADDLKASKSEGRWRRIYGATALFAGKSDNLTPQEWKAAASRVFKRTSDYGKPALLKTFATAVSKLRPASIVPKLKDGTNPSEVQLRFMGQRAIPDSMILQTLCDPDKRPFPSPLDVMAVLGSPQAKSILDAHPSVYNPKGWRPYRSERNRLQAAFANRSQSDWSRDLYSSWLDSLRATIASPPRNYPKFMRSDAWGKKSLYTALASWAELRHDTILYGKQSNAEMGDGEEPVTVKGYVEPNVAFYRRMLALMHQTAGGLKARGFLSNQVADNFIEANKLIAFLSSVSDKELAGKRLTKDEHNRIRFIEGELESANVEIMKTATGYNTLTEDDLDMALVADVHTAYGKALTVAVGRADHLFAVVPIDGKLFLARGSTLSYFEFLVPSSQRMTDEAWKKQLNAGKIPARPDWTKAFYVPLRVKTKSD</sequence>
<evidence type="ECO:0008006" key="4">
    <source>
        <dbReference type="Google" id="ProtNLM"/>
    </source>
</evidence>
<proteinExistence type="predicted"/>
<dbReference type="HOGENOM" id="CLU_015670_1_0_0"/>
<reference evidence="2 3" key="1">
    <citation type="journal article" date="2014" name="PLoS ONE">
        <title>The first complete genome sequence of the class fimbriimonadia in the phylum armatimonadetes.</title>
        <authorList>
            <person name="Hu Z.Y."/>
            <person name="Wang Y.Z."/>
            <person name="Im W.T."/>
            <person name="Wang S.Y."/>
            <person name="Zhao G.P."/>
            <person name="Zheng H.J."/>
            <person name="Quan Z.X."/>
        </authorList>
    </citation>
    <scope>NUCLEOTIDE SEQUENCE [LARGE SCALE GENOMIC DNA]</scope>
    <source>
        <strain evidence="2">Gsoil 348</strain>
    </source>
</reference>